<feature type="compositionally biased region" description="Basic and acidic residues" evidence="3">
    <location>
        <begin position="113"/>
        <end position="155"/>
    </location>
</feature>
<feature type="domain" description="Transcriptional repressor Tup1 N-terminal" evidence="4">
    <location>
        <begin position="17"/>
        <end position="91"/>
    </location>
</feature>
<organism evidence="5 6">
    <name type="scientific">Mycena sanguinolenta</name>
    <dbReference type="NCBI Taxonomy" id="230812"/>
    <lineage>
        <taxon>Eukaryota</taxon>
        <taxon>Fungi</taxon>
        <taxon>Dikarya</taxon>
        <taxon>Basidiomycota</taxon>
        <taxon>Agaricomycotina</taxon>
        <taxon>Agaricomycetes</taxon>
        <taxon>Agaricomycetidae</taxon>
        <taxon>Agaricales</taxon>
        <taxon>Marasmiineae</taxon>
        <taxon>Mycenaceae</taxon>
        <taxon>Mycena</taxon>
    </lineage>
</organism>
<name>A0A8H6Y461_9AGAR</name>
<evidence type="ECO:0000259" key="4">
    <source>
        <dbReference type="Pfam" id="PF08581"/>
    </source>
</evidence>
<protein>
    <submittedName>
        <fullName evidence="5">Chromatin associated protein</fullName>
    </submittedName>
</protein>
<dbReference type="Pfam" id="PF08581">
    <property type="entry name" value="Tup_N"/>
    <property type="match status" value="1"/>
</dbReference>
<keyword evidence="2" id="KW-0804">Transcription</keyword>
<accession>A0A8H6Y461</accession>
<evidence type="ECO:0000313" key="5">
    <source>
        <dbReference type="EMBL" id="KAF7351442.1"/>
    </source>
</evidence>
<dbReference type="Gene3D" id="1.20.5.340">
    <property type="match status" value="1"/>
</dbReference>
<dbReference type="AlphaFoldDB" id="A0A8H6Y461"/>
<gene>
    <name evidence="5" type="ORF">MSAN_01576200</name>
</gene>
<evidence type="ECO:0000256" key="1">
    <source>
        <dbReference type="ARBA" id="ARBA00023015"/>
    </source>
</evidence>
<feature type="compositionally biased region" description="Polar residues" evidence="3">
    <location>
        <begin position="208"/>
        <end position="218"/>
    </location>
</feature>
<dbReference type="InterPro" id="IPR013890">
    <property type="entry name" value="Tscrpt_rep_Tup1_N"/>
</dbReference>
<keyword evidence="6" id="KW-1185">Reference proteome</keyword>
<sequence>MSASGIYNQRPIGSHMRIGDALDAVKHEYDLVANELVQARTVRDEYEAKVTSQINELNIIRQALYELEAQHGKVRQRYEDEIQHLRAELHTLRQLPGPGVHGSGPGIHPSSDAYRDRNGDRPADRYSDRERERERERDRERDRDRERGGERDPKRLKIKGPGGALQPAVTARTNAKRARFTPATHRWPPMRAVSEGPLIAPARIEAPSKSTRTSHPLD</sequence>
<feature type="region of interest" description="Disordered" evidence="3">
    <location>
        <begin position="94"/>
        <end position="218"/>
    </location>
</feature>
<dbReference type="Proteomes" id="UP000623467">
    <property type="component" value="Unassembled WGS sequence"/>
</dbReference>
<keyword evidence="1" id="KW-0805">Transcription regulation</keyword>
<dbReference type="OrthoDB" id="3253044at2759"/>
<dbReference type="EMBL" id="JACAZH010000013">
    <property type="protein sequence ID" value="KAF7351442.1"/>
    <property type="molecule type" value="Genomic_DNA"/>
</dbReference>
<proteinExistence type="predicted"/>
<evidence type="ECO:0000313" key="6">
    <source>
        <dbReference type="Proteomes" id="UP000623467"/>
    </source>
</evidence>
<evidence type="ECO:0000256" key="3">
    <source>
        <dbReference type="SAM" id="MobiDB-lite"/>
    </source>
</evidence>
<evidence type="ECO:0000256" key="2">
    <source>
        <dbReference type="ARBA" id="ARBA00023163"/>
    </source>
</evidence>
<reference evidence="5" key="1">
    <citation type="submission" date="2020-05" db="EMBL/GenBank/DDBJ databases">
        <title>Mycena genomes resolve the evolution of fungal bioluminescence.</title>
        <authorList>
            <person name="Tsai I.J."/>
        </authorList>
    </citation>
    <scope>NUCLEOTIDE SEQUENCE</scope>
    <source>
        <strain evidence="5">160909Yilan</strain>
    </source>
</reference>
<comment type="caution">
    <text evidence="5">The sequence shown here is derived from an EMBL/GenBank/DDBJ whole genome shotgun (WGS) entry which is preliminary data.</text>
</comment>